<dbReference type="PANTHER" id="PTHR22427:SF2">
    <property type="entry name" value="BTB_POZ DOMAIN-CONTAINING PROTEIN 8"/>
    <property type="match status" value="1"/>
</dbReference>
<feature type="non-terminal residue" evidence="3">
    <location>
        <position position="1"/>
    </location>
</feature>
<feature type="domain" description="BTB" evidence="2">
    <location>
        <begin position="149"/>
        <end position="216"/>
    </location>
</feature>
<evidence type="ECO:0000256" key="1">
    <source>
        <dbReference type="SAM" id="MobiDB-lite"/>
    </source>
</evidence>
<reference evidence="3" key="1">
    <citation type="submission" date="2023-05" db="EMBL/GenBank/DDBJ databases">
        <authorList>
            <person name="Stuckert A."/>
        </authorList>
    </citation>
    <scope>NUCLEOTIDE SEQUENCE</scope>
</reference>
<dbReference type="InterPro" id="IPR000210">
    <property type="entry name" value="BTB/POZ_dom"/>
</dbReference>
<keyword evidence="4" id="KW-1185">Reference proteome</keyword>
<protein>
    <recommendedName>
        <fullName evidence="2">BTB domain-containing protein</fullName>
    </recommendedName>
</protein>
<feature type="non-terminal residue" evidence="3">
    <location>
        <position position="292"/>
    </location>
</feature>
<dbReference type="EMBL" id="CATNWA010021014">
    <property type="protein sequence ID" value="CAI9621007.1"/>
    <property type="molecule type" value="Genomic_DNA"/>
</dbReference>
<comment type="caution">
    <text evidence="3">The sequence shown here is derived from an EMBL/GenBank/DDBJ whole genome shotgun (WGS) entry which is preliminary data.</text>
</comment>
<feature type="region of interest" description="Disordered" evidence="1">
    <location>
        <begin position="98"/>
        <end position="131"/>
    </location>
</feature>
<accession>A0ABN9HKJ1</accession>
<evidence type="ECO:0000313" key="4">
    <source>
        <dbReference type="Proteomes" id="UP001162483"/>
    </source>
</evidence>
<dbReference type="InterPro" id="IPR011333">
    <property type="entry name" value="SKP1/BTB/POZ_sf"/>
</dbReference>
<dbReference type="Gene3D" id="3.30.710.10">
    <property type="entry name" value="Potassium Channel Kv1.1, Chain A"/>
    <property type="match status" value="2"/>
</dbReference>
<feature type="domain" description="BTB" evidence="2">
    <location>
        <begin position="1"/>
        <end position="65"/>
    </location>
</feature>
<evidence type="ECO:0000259" key="2">
    <source>
        <dbReference type="PROSITE" id="PS50097"/>
    </source>
</evidence>
<sequence length="292" mass="33283">PDLTLHVGQTTFKVHKAVLWARTPKFYRYIIQKATEDTLAVQHVEPTEIKGFLKLVYCSLWSVKETEDHILDIIKGQSISDHDHNDDECTNLQCSLPSTEESTKFPINKSPEQNTPSEENHNCEEGYNSEPPSNLGKDLLSLYKSSHCTDVIIQIEDKCFRAHRAILCARSSYFAAMLSGCWLETSQDLIHIHNVKQSDMTVLMHFIYGGTMDLPKSIDAGQILSIADMYGMEGLKEVAVYVLKRDYCKFFIKPVVGMQQSVLECLSIAYSVGEEPLYTSCMRWMEKYFVKC</sequence>
<dbReference type="Pfam" id="PF26017">
    <property type="entry name" value="BACK_BTBD8"/>
    <property type="match status" value="1"/>
</dbReference>
<dbReference type="PANTHER" id="PTHR22427">
    <property type="entry name" value="GH15728P"/>
    <property type="match status" value="1"/>
</dbReference>
<dbReference type="Pfam" id="PF00651">
    <property type="entry name" value="BTB"/>
    <property type="match status" value="2"/>
</dbReference>
<organism evidence="3 4">
    <name type="scientific">Staurois parvus</name>
    <dbReference type="NCBI Taxonomy" id="386267"/>
    <lineage>
        <taxon>Eukaryota</taxon>
        <taxon>Metazoa</taxon>
        <taxon>Chordata</taxon>
        <taxon>Craniata</taxon>
        <taxon>Vertebrata</taxon>
        <taxon>Euteleostomi</taxon>
        <taxon>Amphibia</taxon>
        <taxon>Batrachia</taxon>
        <taxon>Anura</taxon>
        <taxon>Neobatrachia</taxon>
        <taxon>Ranoidea</taxon>
        <taxon>Ranidae</taxon>
        <taxon>Staurois</taxon>
    </lineage>
</organism>
<dbReference type="CDD" id="cd18286">
    <property type="entry name" value="BTB2_POZ_BTBD8"/>
    <property type="match status" value="1"/>
</dbReference>
<dbReference type="SUPFAM" id="SSF54695">
    <property type="entry name" value="POZ domain"/>
    <property type="match status" value="2"/>
</dbReference>
<dbReference type="Proteomes" id="UP001162483">
    <property type="component" value="Unassembled WGS sequence"/>
</dbReference>
<evidence type="ECO:0000313" key="3">
    <source>
        <dbReference type="EMBL" id="CAI9621007.1"/>
    </source>
</evidence>
<gene>
    <name evidence="3" type="ORF">SPARVUS_LOCUS16073226</name>
</gene>
<name>A0ABN9HKJ1_9NEOB</name>
<dbReference type="PROSITE" id="PS50097">
    <property type="entry name" value="BTB"/>
    <property type="match status" value="2"/>
</dbReference>
<dbReference type="SMART" id="SM00225">
    <property type="entry name" value="BTB"/>
    <property type="match status" value="2"/>
</dbReference>
<proteinExistence type="predicted"/>
<dbReference type="InterPro" id="IPR043225">
    <property type="entry name" value="BACK_BTBD8"/>
</dbReference>